<protein>
    <recommendedName>
        <fullName evidence="4">RRM domain-containing protein</fullName>
    </recommendedName>
</protein>
<proteinExistence type="predicted"/>
<comment type="caution">
    <text evidence="2">The sequence shown here is derived from an EMBL/GenBank/DDBJ whole genome shotgun (WGS) entry which is preliminary data.</text>
</comment>
<feature type="compositionally biased region" description="Basic and acidic residues" evidence="1">
    <location>
        <begin position="273"/>
        <end position="299"/>
    </location>
</feature>
<name>A0AAV2SFJ0_MEGNR</name>
<evidence type="ECO:0000256" key="1">
    <source>
        <dbReference type="SAM" id="MobiDB-lite"/>
    </source>
</evidence>
<accession>A0AAV2SFJ0</accession>
<feature type="non-terminal residue" evidence="2">
    <location>
        <position position="461"/>
    </location>
</feature>
<keyword evidence="3" id="KW-1185">Reference proteome</keyword>
<feature type="compositionally biased region" description="Basic residues" evidence="1">
    <location>
        <begin position="221"/>
        <end position="259"/>
    </location>
</feature>
<feature type="compositionally biased region" description="Basic and acidic residues" evidence="1">
    <location>
        <begin position="172"/>
        <end position="183"/>
    </location>
</feature>
<evidence type="ECO:0000313" key="3">
    <source>
        <dbReference type="Proteomes" id="UP001497623"/>
    </source>
</evidence>
<organism evidence="2 3">
    <name type="scientific">Meganyctiphanes norvegica</name>
    <name type="common">Northern krill</name>
    <name type="synonym">Thysanopoda norvegica</name>
    <dbReference type="NCBI Taxonomy" id="48144"/>
    <lineage>
        <taxon>Eukaryota</taxon>
        <taxon>Metazoa</taxon>
        <taxon>Ecdysozoa</taxon>
        <taxon>Arthropoda</taxon>
        <taxon>Crustacea</taxon>
        <taxon>Multicrustacea</taxon>
        <taxon>Malacostraca</taxon>
        <taxon>Eumalacostraca</taxon>
        <taxon>Eucarida</taxon>
        <taxon>Euphausiacea</taxon>
        <taxon>Euphausiidae</taxon>
        <taxon>Meganyctiphanes</taxon>
    </lineage>
</organism>
<evidence type="ECO:0008006" key="4">
    <source>
        <dbReference type="Google" id="ProtNLM"/>
    </source>
</evidence>
<dbReference type="InterPro" id="IPR035979">
    <property type="entry name" value="RBD_domain_sf"/>
</dbReference>
<dbReference type="AlphaFoldDB" id="A0AAV2SFJ0"/>
<evidence type="ECO:0000313" key="2">
    <source>
        <dbReference type="EMBL" id="CAL4194357.1"/>
    </source>
</evidence>
<gene>
    <name evidence="2" type="ORF">MNOR_LOCUS36924</name>
</gene>
<reference evidence="2 3" key="1">
    <citation type="submission" date="2024-05" db="EMBL/GenBank/DDBJ databases">
        <authorList>
            <person name="Wallberg A."/>
        </authorList>
    </citation>
    <scope>NUCLEOTIDE SEQUENCE [LARGE SCALE GENOMIC DNA]</scope>
</reference>
<sequence>AGVVTSSKNVQMDYLKKGVGLQNIPNTLSDDILQKILKACGNYSLFSFKRNMLAGTCTIHYHQVQSTLRCERLLHNLSIMNSKVQVTIPYKASITLQERQLGNQEIDKVTLILIKEYIQSAEMELNKVNVKGTPATVKEVNKDNVNVNVKGIPATVKEVNKNLKAQLSFAKKVQESQKIETKKVQGKLTQKSGSKSPIRRQKRSHSRSPKRRDRLNSRSPDRRKRKPDRKNRRSGSKSPDRRKRKSSSRSPDRRKRKSSSRSPDRRYKRSRSRSKDKLDKRKRSGSPDRSRERQRKESGNLEMSSVQEKRISSRSLSNNRERANDIEIIKEVSTGTKEQNIKSSITDAHEKHNEFSAVEACQLLIGFCDKIGIIGHSLKAVLEHTQSKCGNDPHKILEILSDEETQELFIIIAGKFKRLKEETQDSKIHANYMQAYIATNFLMESTKLHLEKSKLATYDNK</sequence>
<dbReference type="EMBL" id="CAXKWB010070608">
    <property type="protein sequence ID" value="CAL4194357.1"/>
    <property type="molecule type" value="Genomic_DNA"/>
</dbReference>
<feature type="region of interest" description="Disordered" evidence="1">
    <location>
        <begin position="171"/>
        <end position="319"/>
    </location>
</feature>
<dbReference type="GO" id="GO:0003676">
    <property type="term" value="F:nucleic acid binding"/>
    <property type="evidence" value="ECO:0007669"/>
    <property type="project" value="InterPro"/>
</dbReference>
<feature type="compositionally biased region" description="Basic residues" evidence="1">
    <location>
        <begin position="197"/>
        <end position="213"/>
    </location>
</feature>
<dbReference type="SUPFAM" id="SSF54928">
    <property type="entry name" value="RNA-binding domain, RBD"/>
    <property type="match status" value="1"/>
</dbReference>
<dbReference type="Proteomes" id="UP001497623">
    <property type="component" value="Unassembled WGS sequence"/>
</dbReference>
<feature type="non-terminal residue" evidence="2">
    <location>
        <position position="1"/>
    </location>
</feature>